<evidence type="ECO:0000256" key="1">
    <source>
        <dbReference type="ARBA" id="ARBA00001913"/>
    </source>
</evidence>
<dbReference type="PANTHER" id="PTHR10357:SF215">
    <property type="entry name" value="ALPHA-AMYLASE 1"/>
    <property type="match status" value="1"/>
</dbReference>
<dbReference type="Proteomes" id="UP001234495">
    <property type="component" value="Unassembled WGS sequence"/>
</dbReference>
<dbReference type="Gene3D" id="2.60.40.1180">
    <property type="entry name" value="Golgi alpha-mannosidase II"/>
    <property type="match status" value="1"/>
</dbReference>
<feature type="transmembrane region" description="Helical" evidence="4">
    <location>
        <begin position="474"/>
        <end position="495"/>
    </location>
</feature>
<evidence type="ECO:0000256" key="4">
    <source>
        <dbReference type="SAM" id="Phobius"/>
    </source>
</evidence>
<evidence type="ECO:0000313" key="6">
    <source>
        <dbReference type="EMBL" id="MDQ0232268.1"/>
    </source>
</evidence>
<keyword evidence="4" id="KW-0812">Transmembrane</keyword>
<dbReference type="PANTHER" id="PTHR10357">
    <property type="entry name" value="ALPHA-AMYLASE FAMILY MEMBER"/>
    <property type="match status" value="1"/>
</dbReference>
<keyword evidence="3" id="KW-0732">Signal</keyword>
<dbReference type="InterPro" id="IPR054174">
    <property type="entry name" value="Alpha-amylase-like_C"/>
</dbReference>
<organism evidence="6 7">
    <name type="scientific">Metabacillus malikii</name>
    <dbReference type="NCBI Taxonomy" id="1504265"/>
    <lineage>
        <taxon>Bacteria</taxon>
        <taxon>Bacillati</taxon>
        <taxon>Bacillota</taxon>
        <taxon>Bacilli</taxon>
        <taxon>Bacillales</taxon>
        <taxon>Bacillaceae</taxon>
        <taxon>Metabacillus</taxon>
    </lineage>
</organism>
<keyword evidence="6" id="KW-0326">Glycosidase</keyword>
<dbReference type="GO" id="GO:0004556">
    <property type="term" value="F:alpha-amylase activity"/>
    <property type="evidence" value="ECO:0007669"/>
    <property type="project" value="UniProtKB-EC"/>
</dbReference>
<keyword evidence="2" id="KW-0479">Metal-binding</keyword>
<evidence type="ECO:0000313" key="7">
    <source>
        <dbReference type="Proteomes" id="UP001234495"/>
    </source>
</evidence>
<keyword evidence="4" id="KW-1133">Transmembrane helix</keyword>
<name>A0ABT9ZJ32_9BACI</name>
<protein>
    <submittedName>
        <fullName evidence="6">Alpha-amylase</fullName>
        <ecNumber evidence="6">3.2.1.1</ecNumber>
    </submittedName>
</protein>
<dbReference type="InterPro" id="IPR017853">
    <property type="entry name" value="GH"/>
</dbReference>
<dbReference type="InterPro" id="IPR013780">
    <property type="entry name" value="Glyco_hydro_b"/>
</dbReference>
<dbReference type="Gene3D" id="3.20.20.80">
    <property type="entry name" value="Glycosidases"/>
    <property type="match status" value="1"/>
</dbReference>
<sequence length="505" mass="57695">MYKQLTLFLLIPFLLFYAFPISAVEKEEKAWQDETVYYIEVDRFNNGNPHNDGADFDPSDPLKYHGGDLQGIIKKLDYISEMGFSTIVLSSIYQATDVAGEQITDFKKVDEHYGTIDDVKMLVEEAHKRKINVLLKFVANHVGEQHPFVSDSSKQTWFHEELVMANTKDEENLQKGWHNQLPDLATEIPETRDYLVDVAKWWTKEGNIDGFYFEYIDMVDKGFWKQFIGELNREYSHLYYIGSLLNNSKEEINSYLSLGFTSILNESFYMAATEVFPNANQSLSNILGTVDELDQASTYVDRADTSRFTSKAAENNQHPGIRLKMALSYMYTTPGTPFIYYGTEIALNGGAPPDNKQLMNYQSDEELIDYIGKLAKVRKSLPSLRNGEFTILYEEAGMTIYKRTYKDETVIVALNNTTSTQSIKIPAKDIAQNKELRGLIIGDIFQEENGAYEFILDRETAEVYELSEKSGLNIPFIAVFIIVPLGFIAFLVIAYRKGKKTDTKN</sequence>
<dbReference type="SUPFAM" id="SSF51445">
    <property type="entry name" value="(Trans)glycosidases"/>
    <property type="match status" value="1"/>
</dbReference>
<accession>A0ABT9ZJ32</accession>
<evidence type="ECO:0000259" key="5">
    <source>
        <dbReference type="SMART" id="SM00642"/>
    </source>
</evidence>
<dbReference type="Pfam" id="PF22026">
    <property type="entry name" value="Alpha-amylase_C_2"/>
    <property type="match status" value="1"/>
</dbReference>
<keyword evidence="7" id="KW-1185">Reference proteome</keyword>
<gene>
    <name evidence="6" type="ORF">J2S19_003555</name>
</gene>
<dbReference type="SUPFAM" id="SSF51011">
    <property type="entry name" value="Glycosyl hydrolase domain"/>
    <property type="match status" value="1"/>
</dbReference>
<dbReference type="EC" id="3.2.1.1" evidence="6"/>
<dbReference type="Pfam" id="PF00128">
    <property type="entry name" value="Alpha-amylase"/>
    <property type="match status" value="1"/>
</dbReference>
<comment type="caution">
    <text evidence="6">The sequence shown here is derived from an EMBL/GenBank/DDBJ whole genome shotgun (WGS) entry which is preliminary data.</text>
</comment>
<dbReference type="SMART" id="SM00642">
    <property type="entry name" value="Aamy"/>
    <property type="match status" value="1"/>
</dbReference>
<proteinExistence type="predicted"/>
<dbReference type="RefSeq" id="WP_307344273.1">
    <property type="nucleotide sequence ID" value="NZ_JAUSUD010000019.1"/>
</dbReference>
<evidence type="ECO:0000256" key="2">
    <source>
        <dbReference type="ARBA" id="ARBA00022723"/>
    </source>
</evidence>
<keyword evidence="4" id="KW-0472">Membrane</keyword>
<dbReference type="EMBL" id="JAUSUD010000019">
    <property type="protein sequence ID" value="MDQ0232268.1"/>
    <property type="molecule type" value="Genomic_DNA"/>
</dbReference>
<comment type="cofactor">
    <cofactor evidence="1">
        <name>Ca(2+)</name>
        <dbReference type="ChEBI" id="CHEBI:29108"/>
    </cofactor>
</comment>
<feature type="domain" description="Glycosyl hydrolase family 13 catalytic" evidence="5">
    <location>
        <begin position="38"/>
        <end position="378"/>
    </location>
</feature>
<evidence type="ECO:0000256" key="3">
    <source>
        <dbReference type="ARBA" id="ARBA00022729"/>
    </source>
</evidence>
<keyword evidence="6" id="KW-0378">Hydrolase</keyword>
<reference evidence="6 7" key="1">
    <citation type="submission" date="2023-07" db="EMBL/GenBank/DDBJ databases">
        <title>Genomic Encyclopedia of Type Strains, Phase IV (KMG-IV): sequencing the most valuable type-strain genomes for metagenomic binning, comparative biology and taxonomic classification.</title>
        <authorList>
            <person name="Goeker M."/>
        </authorList>
    </citation>
    <scope>NUCLEOTIDE SEQUENCE [LARGE SCALE GENOMIC DNA]</scope>
    <source>
        <strain evidence="6 7">DSM 29005</strain>
    </source>
</reference>
<dbReference type="InterPro" id="IPR006047">
    <property type="entry name" value="GH13_cat_dom"/>
</dbReference>